<protein>
    <submittedName>
        <fullName evidence="2">Uncharacterized protein</fullName>
    </submittedName>
</protein>
<keyword evidence="3" id="KW-1185">Reference proteome</keyword>
<evidence type="ECO:0000313" key="2">
    <source>
        <dbReference type="EMBL" id="GIY01956.1"/>
    </source>
</evidence>
<accession>A0AAV4Q088</accession>
<feature type="region of interest" description="Disordered" evidence="1">
    <location>
        <begin position="1"/>
        <end position="20"/>
    </location>
</feature>
<sequence length="67" mass="7881">MAMEHKGTSQQANRIGKNLSLVEQRRWSRRRSRSVNRTFHILHNCKGMGKLNKEDALFVFRETDATH</sequence>
<evidence type="ECO:0000313" key="3">
    <source>
        <dbReference type="Proteomes" id="UP001054945"/>
    </source>
</evidence>
<gene>
    <name evidence="2" type="ORF">CEXT_429721</name>
</gene>
<dbReference type="Proteomes" id="UP001054945">
    <property type="component" value="Unassembled WGS sequence"/>
</dbReference>
<dbReference type="AlphaFoldDB" id="A0AAV4Q088"/>
<organism evidence="2 3">
    <name type="scientific">Caerostris extrusa</name>
    <name type="common">Bark spider</name>
    <name type="synonym">Caerostris bankana</name>
    <dbReference type="NCBI Taxonomy" id="172846"/>
    <lineage>
        <taxon>Eukaryota</taxon>
        <taxon>Metazoa</taxon>
        <taxon>Ecdysozoa</taxon>
        <taxon>Arthropoda</taxon>
        <taxon>Chelicerata</taxon>
        <taxon>Arachnida</taxon>
        <taxon>Araneae</taxon>
        <taxon>Araneomorphae</taxon>
        <taxon>Entelegynae</taxon>
        <taxon>Araneoidea</taxon>
        <taxon>Araneidae</taxon>
        <taxon>Caerostris</taxon>
    </lineage>
</organism>
<proteinExistence type="predicted"/>
<evidence type="ECO:0000256" key="1">
    <source>
        <dbReference type="SAM" id="MobiDB-lite"/>
    </source>
</evidence>
<name>A0AAV4Q088_CAEEX</name>
<dbReference type="EMBL" id="BPLR01005391">
    <property type="protein sequence ID" value="GIY01956.1"/>
    <property type="molecule type" value="Genomic_DNA"/>
</dbReference>
<comment type="caution">
    <text evidence="2">The sequence shown here is derived from an EMBL/GenBank/DDBJ whole genome shotgun (WGS) entry which is preliminary data.</text>
</comment>
<reference evidence="2 3" key="1">
    <citation type="submission" date="2021-06" db="EMBL/GenBank/DDBJ databases">
        <title>Caerostris extrusa draft genome.</title>
        <authorList>
            <person name="Kono N."/>
            <person name="Arakawa K."/>
        </authorList>
    </citation>
    <scope>NUCLEOTIDE SEQUENCE [LARGE SCALE GENOMIC DNA]</scope>
</reference>